<evidence type="ECO:0000256" key="4">
    <source>
        <dbReference type="ARBA" id="ARBA00029447"/>
    </source>
</evidence>
<keyword evidence="10" id="KW-1185">Reference proteome</keyword>
<organism evidence="9 10">
    <name type="scientific">Hydrogenovibrio thermophilus</name>
    <dbReference type="NCBI Taxonomy" id="265883"/>
    <lineage>
        <taxon>Bacteria</taxon>
        <taxon>Pseudomonadati</taxon>
        <taxon>Pseudomonadota</taxon>
        <taxon>Gammaproteobacteria</taxon>
        <taxon>Thiotrichales</taxon>
        <taxon>Piscirickettsiaceae</taxon>
        <taxon>Hydrogenovibrio</taxon>
    </lineage>
</organism>
<name>A0A451G436_9GAMM</name>
<dbReference type="GO" id="GO:0006935">
    <property type="term" value="P:chemotaxis"/>
    <property type="evidence" value="ECO:0007669"/>
    <property type="project" value="InterPro"/>
</dbReference>
<evidence type="ECO:0000256" key="6">
    <source>
        <dbReference type="SAM" id="MobiDB-lite"/>
    </source>
</evidence>
<dbReference type="PANTHER" id="PTHR43531:SF14">
    <property type="entry name" value="METHYL-ACCEPTING CHEMOTAXIS PROTEIN I-RELATED"/>
    <property type="match status" value="1"/>
</dbReference>
<feature type="domain" description="Methyl-accepting transducer" evidence="7">
    <location>
        <begin position="437"/>
        <end position="666"/>
    </location>
</feature>
<dbReference type="GO" id="GO:0004888">
    <property type="term" value="F:transmembrane signaling receptor activity"/>
    <property type="evidence" value="ECO:0007669"/>
    <property type="project" value="InterPro"/>
</dbReference>
<evidence type="ECO:0000256" key="5">
    <source>
        <dbReference type="PROSITE-ProRule" id="PRU00284"/>
    </source>
</evidence>
<evidence type="ECO:0000259" key="8">
    <source>
        <dbReference type="PROSITE" id="PS50885"/>
    </source>
</evidence>
<sequence length="745" mass="82611">MGYGQFIHNFKNLVIRGERDYRSSSYSQQLQTNLKQIRSDIEAYRRFPDLQPPETNGLKAIEAVVAQYQKMADKVRELKSLGLSVEAIDQQIVVDDRPAMEALQAWSKFLKADATQRIAALHAEADRNELIQLAVIFGISLLLTWLAFEWLVRRALVKPVSHINQQLTRVCDAEGDLDIHADICVEGARETRRLGQYINGMLQRIQNEVAKMNSVKTVVDQSTANIMLADKDLVITYMNKSIVNTLKKVEKDIQKMLPQFSTENLVGQNIDVFHVKPSHQRQLLAELTDTYVAKLTLGELHLDIIVNPIWGPDGERVGFVTEWKDITETVKLEKMQEAVEQNLKTMVEKAAKGHIGAQIDVSALDGFIRDLGEQINTMSNAIHVANKKISDVIVHLSKGDLTPRVEGDYEADLGAMQAAINQSLDNLSLIMAQVNVSVREIAEDIQATTERNTNVSSRLQEQAASIEETAATMKEMTAAVRNNAQNAQQANDLTVQASDKMAEGAHIMQQTIQAMQGIKASSDQIEQIIGLIDSIAFQTNLLALNAAVEAARAGDHGRGFAVVAGEVRNLAGKSADAAREIKTLIEQSVSQVENGTQLAEQSGASLDEINLSIRQVTERVSEIATSSLQQSQGIEQLNQTIVSLDRNTQENARLVELSANSAEMISGRSKELVNRMRQFTIAGHFMQQAEADLRIHHSDTQPTVVKSQPKLDVSHKVSHNEKKKDIKQEKPVTQNLGGGDEWEDF</sequence>
<dbReference type="PROSITE" id="PS50111">
    <property type="entry name" value="CHEMOTAXIS_TRANSDUC_2"/>
    <property type="match status" value="1"/>
</dbReference>
<protein>
    <submittedName>
        <fullName evidence="9">Methyl-accepting chemotaxis protein</fullName>
    </submittedName>
</protein>
<dbReference type="Gene3D" id="6.10.340.10">
    <property type="match status" value="1"/>
</dbReference>
<dbReference type="SMART" id="SM00283">
    <property type="entry name" value="MA"/>
    <property type="match status" value="1"/>
</dbReference>
<keyword evidence="3 5" id="KW-0807">Transducer</keyword>
<dbReference type="Gene3D" id="1.10.287.950">
    <property type="entry name" value="Methyl-accepting chemotaxis protein"/>
    <property type="match status" value="1"/>
</dbReference>
<dbReference type="Proteomes" id="UP000285478">
    <property type="component" value="Chromosome"/>
</dbReference>
<comment type="similarity">
    <text evidence="4">Belongs to the methyl-accepting chemotaxis (MCP) protein family.</text>
</comment>
<dbReference type="EMBL" id="CP035033">
    <property type="protein sequence ID" value="QAB14219.1"/>
    <property type="molecule type" value="Genomic_DNA"/>
</dbReference>
<dbReference type="InterPro" id="IPR004089">
    <property type="entry name" value="MCPsignal_dom"/>
</dbReference>
<dbReference type="GO" id="GO:0007165">
    <property type="term" value="P:signal transduction"/>
    <property type="evidence" value="ECO:0007669"/>
    <property type="project" value="UniProtKB-KW"/>
</dbReference>
<dbReference type="SUPFAM" id="SSF58104">
    <property type="entry name" value="Methyl-accepting chemotaxis protein (MCP) signaling domain"/>
    <property type="match status" value="1"/>
</dbReference>
<dbReference type="CDD" id="cd11386">
    <property type="entry name" value="MCP_signal"/>
    <property type="match status" value="1"/>
</dbReference>
<gene>
    <name evidence="9" type="ORF">EPV75_00295</name>
</gene>
<keyword evidence="2" id="KW-0488">Methylation</keyword>
<evidence type="ECO:0000313" key="9">
    <source>
        <dbReference type="EMBL" id="QAB14219.1"/>
    </source>
</evidence>
<comment type="subcellular location">
    <subcellularLocation>
        <location evidence="1">Membrane</location>
    </subcellularLocation>
</comment>
<feature type="compositionally biased region" description="Basic and acidic residues" evidence="6">
    <location>
        <begin position="714"/>
        <end position="730"/>
    </location>
</feature>
<dbReference type="AlphaFoldDB" id="A0A451G436"/>
<dbReference type="PRINTS" id="PR00260">
    <property type="entry name" value="CHEMTRNSDUCR"/>
</dbReference>
<evidence type="ECO:0000256" key="1">
    <source>
        <dbReference type="ARBA" id="ARBA00004370"/>
    </source>
</evidence>
<feature type="domain" description="HAMP" evidence="8">
    <location>
        <begin position="154"/>
        <end position="210"/>
    </location>
</feature>
<reference evidence="9 10" key="1">
    <citation type="journal article" date="2018" name="Environ. Microbiol.">
        <title>Genomes of ubiquitous marine and hypersaline Hydrogenovibrio, Thiomicrorhabdus and Thiomicrospira spp. encode a diversity of mechanisms to sustain chemolithoautotrophy in heterogeneous environments.</title>
        <authorList>
            <person name="Scott K.M."/>
            <person name="Williams J."/>
            <person name="Porter C.M.B."/>
            <person name="Russel S."/>
            <person name="Harmer T.L."/>
            <person name="Paul J.H."/>
            <person name="Antonen K.M."/>
            <person name="Bridges M.K."/>
            <person name="Camper G.J."/>
            <person name="Campla C.K."/>
            <person name="Casella L.G."/>
            <person name="Chase E."/>
            <person name="Conrad J.W."/>
            <person name="Cruz M.C."/>
            <person name="Dunlap D.S."/>
            <person name="Duran L."/>
            <person name="Fahsbender E.M."/>
            <person name="Goldsmith D.B."/>
            <person name="Keeley R.F."/>
            <person name="Kondoff M.R."/>
            <person name="Kussy B.I."/>
            <person name="Lane M.K."/>
            <person name="Lawler S."/>
            <person name="Leigh B.A."/>
            <person name="Lewis C."/>
            <person name="Lostal L.M."/>
            <person name="Marking D."/>
            <person name="Mancera P.A."/>
            <person name="McClenthan E.C."/>
            <person name="McIntyre E.A."/>
            <person name="Mine J.A."/>
            <person name="Modi S."/>
            <person name="Moore B.D."/>
            <person name="Morgan W.A."/>
            <person name="Nelson K.M."/>
            <person name="Nguyen K.N."/>
            <person name="Ogburn N."/>
            <person name="Parrino D.G."/>
            <person name="Pedapudi A.D."/>
            <person name="Pelham R.P."/>
            <person name="Preece A.M."/>
            <person name="Rampersad E.A."/>
            <person name="Richardson J.C."/>
            <person name="Rodgers C.M."/>
            <person name="Schaffer B.L."/>
            <person name="Sheridan N.E."/>
            <person name="Solone M.R."/>
            <person name="Staley Z.R."/>
            <person name="Tabuchi M."/>
            <person name="Waide R.J."/>
            <person name="Wanjugi P.W."/>
            <person name="Young S."/>
            <person name="Clum A."/>
            <person name="Daum C."/>
            <person name="Huntemann M."/>
            <person name="Ivanova N."/>
            <person name="Kyrpides N."/>
            <person name="Mikhailova N."/>
            <person name="Palaniappan K."/>
            <person name="Pillay M."/>
            <person name="Reddy T.B.K."/>
            <person name="Shapiro N."/>
            <person name="Stamatis D."/>
            <person name="Varghese N."/>
            <person name="Woyke T."/>
            <person name="Boden R."/>
            <person name="Freyermuth S.K."/>
            <person name="Kerfeld C.A."/>
        </authorList>
    </citation>
    <scope>NUCLEOTIDE SEQUENCE [LARGE SCALE GENOMIC DNA]</scope>
    <source>
        <strain evidence="9 10">JR-2</strain>
    </source>
</reference>
<dbReference type="FunFam" id="1.10.287.950:FF:000001">
    <property type="entry name" value="Methyl-accepting chemotaxis sensory transducer"/>
    <property type="match status" value="1"/>
</dbReference>
<dbReference type="SMART" id="SM00304">
    <property type="entry name" value="HAMP"/>
    <property type="match status" value="2"/>
</dbReference>
<dbReference type="Gene3D" id="3.30.450.20">
    <property type="entry name" value="PAS domain"/>
    <property type="match status" value="1"/>
</dbReference>
<dbReference type="GO" id="GO:0005886">
    <property type="term" value="C:plasma membrane"/>
    <property type="evidence" value="ECO:0007669"/>
    <property type="project" value="TreeGrafter"/>
</dbReference>
<dbReference type="Pfam" id="PF00672">
    <property type="entry name" value="HAMP"/>
    <property type="match status" value="2"/>
</dbReference>
<evidence type="ECO:0000313" key="10">
    <source>
        <dbReference type="Proteomes" id="UP000285478"/>
    </source>
</evidence>
<dbReference type="PROSITE" id="PS50885">
    <property type="entry name" value="HAMP"/>
    <property type="match status" value="2"/>
</dbReference>
<dbReference type="InterPro" id="IPR003660">
    <property type="entry name" value="HAMP_dom"/>
</dbReference>
<accession>A0A451G436</accession>
<dbReference type="PANTHER" id="PTHR43531">
    <property type="entry name" value="PROTEIN ICFG"/>
    <property type="match status" value="1"/>
</dbReference>
<dbReference type="InterPro" id="IPR004090">
    <property type="entry name" value="Chemotax_Me-accpt_rcpt"/>
</dbReference>
<evidence type="ECO:0000256" key="2">
    <source>
        <dbReference type="ARBA" id="ARBA00022481"/>
    </source>
</evidence>
<evidence type="ECO:0000256" key="3">
    <source>
        <dbReference type="ARBA" id="ARBA00023224"/>
    </source>
</evidence>
<dbReference type="InterPro" id="IPR051310">
    <property type="entry name" value="MCP_chemotaxis"/>
</dbReference>
<evidence type="ECO:0000259" key="7">
    <source>
        <dbReference type="PROSITE" id="PS50111"/>
    </source>
</evidence>
<dbReference type="Pfam" id="PF00015">
    <property type="entry name" value="MCPsignal"/>
    <property type="match status" value="1"/>
</dbReference>
<dbReference type="KEGG" id="htr:EPV75_00295"/>
<proteinExistence type="inferred from homology"/>
<feature type="region of interest" description="Disordered" evidence="6">
    <location>
        <begin position="714"/>
        <end position="745"/>
    </location>
</feature>
<feature type="domain" description="HAMP" evidence="8">
    <location>
        <begin position="387"/>
        <end position="432"/>
    </location>
</feature>